<reference evidence="8" key="1">
    <citation type="submission" date="2021-02" db="EMBL/GenBank/DDBJ databases">
        <authorList>
            <person name="Nowell W R."/>
        </authorList>
    </citation>
    <scope>NUCLEOTIDE SEQUENCE</scope>
</reference>
<dbReference type="GO" id="GO:0005634">
    <property type="term" value="C:nucleus"/>
    <property type="evidence" value="ECO:0007669"/>
    <property type="project" value="UniProtKB-SubCell"/>
</dbReference>
<dbReference type="EMBL" id="CAJOBB010000313">
    <property type="protein sequence ID" value="CAF3647857.1"/>
    <property type="molecule type" value="Genomic_DNA"/>
</dbReference>
<dbReference type="InterPro" id="IPR006909">
    <property type="entry name" value="Rad21/Rec8_C_eu"/>
</dbReference>
<proteinExistence type="inferred from homology"/>
<dbReference type="InterPro" id="IPR006910">
    <property type="entry name" value="Rad21_Rec8_N"/>
</dbReference>
<evidence type="ECO:0000313" key="8">
    <source>
        <dbReference type="EMBL" id="CAF0725884.1"/>
    </source>
</evidence>
<dbReference type="InterPro" id="IPR023093">
    <property type="entry name" value="ScpA-like_C"/>
</dbReference>
<evidence type="ECO:0000256" key="2">
    <source>
        <dbReference type="ARBA" id="ARBA00009870"/>
    </source>
</evidence>
<evidence type="ECO:0000313" key="9">
    <source>
        <dbReference type="EMBL" id="CAF3647857.1"/>
    </source>
</evidence>
<evidence type="ECO:0000256" key="1">
    <source>
        <dbReference type="ARBA" id="ARBA00004123"/>
    </source>
</evidence>
<feature type="compositionally biased region" description="Polar residues" evidence="5">
    <location>
        <begin position="1022"/>
        <end position="1035"/>
    </location>
</feature>
<dbReference type="Gene3D" id="1.10.10.580">
    <property type="entry name" value="Structural maintenance of chromosome 1. Chain E"/>
    <property type="match status" value="1"/>
</dbReference>
<protein>
    <submittedName>
        <fullName evidence="8">Uncharacterized protein</fullName>
    </submittedName>
</protein>
<organism evidence="8 10">
    <name type="scientific">Adineta steineri</name>
    <dbReference type="NCBI Taxonomy" id="433720"/>
    <lineage>
        <taxon>Eukaryota</taxon>
        <taxon>Metazoa</taxon>
        <taxon>Spiralia</taxon>
        <taxon>Gnathifera</taxon>
        <taxon>Rotifera</taxon>
        <taxon>Eurotatoria</taxon>
        <taxon>Bdelloidea</taxon>
        <taxon>Adinetida</taxon>
        <taxon>Adinetidae</taxon>
        <taxon>Adineta</taxon>
    </lineage>
</organism>
<keyword evidence="4" id="KW-0175">Coiled coil</keyword>
<sequence length="1133" mass="130783">MSQSCSIQTCKCTSRVLCQCCNQLVCRNHFMEHDDELNLKLNPLIDQINILTDQLNTFDINKLRNDSLKKLNKWRDDCHRIIEDYYEQKCEELNKFTYKILDRQREEIDKIRFQINELLDKQETTYDDINSLTLSIDRLKQNLNEIDQLSINVNISPYKINKELISFDQSYLQEFNLLSILSSYSTMTRSNKSSIALVSNDQYLLIHQNSNLCLIDDDLTITKQKEWIYDSIIHMCWSSILNSFIIITAIDIFLVYEDLTLIQRIESIEGRLWQSCACSNSSLYLSTGTWDSSIREYSLVPSIKFVKHWKITQDKTQKQRIDNIIYNNKTLALTINNSINQIKSIELRSTETFDRLWSCQLNIDYNETVIRCCLLSHNQWLVFDWKTCKILHITQDGKVKESYTYKTEPLYIYIYHFTINRPSGQQESGINKMTSTRKTQNVFAHSPSLQILWKCAGQRRLVTKTLINSPNFKTIYTDVLQYINSKNRRRSPLALILDSHLMLGLVYVYSKSVILWHQDVEKLYKDAIVHRFFEFDDPTKVKLTRKKEAVLTTTQWQIDIDENLLPDERILLERDFSIEIPRQVTPPQVVQSPDNLPPLPWEVSKPTHGKRITLLPDIEEPMPKFDIIDDRFGEPLPVPPTTAMDIDERYDRTFFRTSSEDRSKELLQAPRADRHIGATDRYIHPSKDRTIDENFPPRDVLSDLPPLLMPLMDTTVAPMESEPITRDQFSIDALAFITSAIDTYPIYDSIPTKTILLGADCISTSNDVPLIFVQEPTVIGADEVPIPMDTLPPLDQQLPNEVPRRSGVDAQVPDVMMVSPDEKEYFRVSKKKRNAPNALNKKRKNTKLYEDIVDFNYDILKVIEEEEDEEFEKNKQKQQPWSTLIGRNGTKRMKKLLDKAKIAMTNTDLDAIIGDITNIANILINPNESGNLAEVRRTGQEMAIRRGQSSGLLPRADTRPSIVPMIEDRISQLPAPTSDGGILPPLPSGFDDLPLVPPVPFESLVDNRQPLSPLQTKRRGRTTITSPVEPSPTWQEKQKQKAIEDILNVADNSNGGSFNQLLKRSDINRILAARHFNVLLVLCGEGRVKVNQQEPYGEINIFINDQYNPMKQIVPNLQNVSYSETMESDDSRF</sequence>
<dbReference type="PANTHER" id="PTHR12585:SF27">
    <property type="entry name" value="MEIOTIC RECOMBINATION PROTEIN REC8 HOMOLOG"/>
    <property type="match status" value="1"/>
</dbReference>
<feature type="domain" description="Rad21/Rec8-like protein N-terminal" evidence="7">
    <location>
        <begin position="440"/>
        <end position="545"/>
    </location>
</feature>
<dbReference type="PANTHER" id="PTHR12585">
    <property type="entry name" value="SCC1 / RAD21 FAMILY MEMBER"/>
    <property type="match status" value="1"/>
</dbReference>
<dbReference type="Proteomes" id="UP000663868">
    <property type="component" value="Unassembled WGS sequence"/>
</dbReference>
<dbReference type="InterPro" id="IPR039781">
    <property type="entry name" value="Rad21/Rec8-like"/>
</dbReference>
<dbReference type="AlphaFoldDB" id="A0A813N1H0"/>
<dbReference type="GO" id="GO:0003682">
    <property type="term" value="F:chromatin binding"/>
    <property type="evidence" value="ECO:0007669"/>
    <property type="project" value="TreeGrafter"/>
</dbReference>
<evidence type="ECO:0000259" key="6">
    <source>
        <dbReference type="Pfam" id="PF04824"/>
    </source>
</evidence>
<evidence type="ECO:0000256" key="4">
    <source>
        <dbReference type="SAM" id="Coils"/>
    </source>
</evidence>
<dbReference type="GO" id="GO:0006302">
    <property type="term" value="P:double-strand break repair"/>
    <property type="evidence" value="ECO:0007669"/>
    <property type="project" value="TreeGrafter"/>
</dbReference>
<evidence type="ECO:0000313" key="10">
    <source>
        <dbReference type="Proteomes" id="UP000663860"/>
    </source>
</evidence>
<dbReference type="InterPro" id="IPR036390">
    <property type="entry name" value="WH_DNA-bd_sf"/>
</dbReference>
<dbReference type="Pfam" id="PF04825">
    <property type="entry name" value="Rad21_Rec8_N"/>
    <property type="match status" value="1"/>
</dbReference>
<dbReference type="GO" id="GO:0051177">
    <property type="term" value="P:meiotic sister chromatid cohesion"/>
    <property type="evidence" value="ECO:0007669"/>
    <property type="project" value="TreeGrafter"/>
</dbReference>
<evidence type="ECO:0000256" key="5">
    <source>
        <dbReference type="SAM" id="MobiDB-lite"/>
    </source>
</evidence>
<evidence type="ECO:0000256" key="3">
    <source>
        <dbReference type="ARBA" id="ARBA00023242"/>
    </source>
</evidence>
<dbReference type="EMBL" id="CAJNOE010000012">
    <property type="protein sequence ID" value="CAF0725884.1"/>
    <property type="molecule type" value="Genomic_DNA"/>
</dbReference>
<name>A0A813N1H0_9BILA</name>
<dbReference type="GO" id="GO:0030893">
    <property type="term" value="C:meiotic cohesin complex"/>
    <property type="evidence" value="ECO:0007669"/>
    <property type="project" value="TreeGrafter"/>
</dbReference>
<accession>A0A813N1H0</accession>
<keyword evidence="3" id="KW-0539">Nucleus</keyword>
<dbReference type="Proteomes" id="UP000663860">
    <property type="component" value="Unassembled WGS sequence"/>
</dbReference>
<feature type="region of interest" description="Disordered" evidence="5">
    <location>
        <begin position="1015"/>
        <end position="1035"/>
    </location>
</feature>
<comment type="subcellular location">
    <subcellularLocation>
        <location evidence="1">Nucleus</location>
    </subcellularLocation>
</comment>
<dbReference type="SUPFAM" id="SSF46785">
    <property type="entry name" value="Winged helix' DNA-binding domain"/>
    <property type="match status" value="1"/>
</dbReference>
<evidence type="ECO:0000259" key="7">
    <source>
        <dbReference type="Pfam" id="PF04825"/>
    </source>
</evidence>
<comment type="similarity">
    <text evidence="2">Belongs to the rad21 family.</text>
</comment>
<dbReference type="Pfam" id="PF04824">
    <property type="entry name" value="Rad21_Rec8"/>
    <property type="match status" value="1"/>
</dbReference>
<dbReference type="SUPFAM" id="SSF69322">
    <property type="entry name" value="Tricorn protease domain 2"/>
    <property type="match status" value="1"/>
</dbReference>
<gene>
    <name evidence="8" type="ORF">IZO911_LOCUS2410</name>
    <name evidence="9" type="ORF">KXQ929_LOCUS7578</name>
</gene>
<comment type="caution">
    <text evidence="8">The sequence shown here is derived from an EMBL/GenBank/DDBJ whole genome shotgun (WGS) entry which is preliminary data.</text>
</comment>
<feature type="domain" description="Rad21/Rec8-like protein C-terminal eukaryotic" evidence="6">
    <location>
        <begin position="1057"/>
        <end position="1101"/>
    </location>
</feature>
<feature type="coiled-coil region" evidence="4">
    <location>
        <begin position="101"/>
        <end position="149"/>
    </location>
</feature>